<protein>
    <submittedName>
        <fullName evidence="2">Uncharacterized protein</fullName>
    </submittedName>
</protein>
<organism evidence="2 3">
    <name type="scientific">Diversispora epigaea</name>
    <dbReference type="NCBI Taxonomy" id="1348612"/>
    <lineage>
        <taxon>Eukaryota</taxon>
        <taxon>Fungi</taxon>
        <taxon>Fungi incertae sedis</taxon>
        <taxon>Mucoromycota</taxon>
        <taxon>Glomeromycotina</taxon>
        <taxon>Glomeromycetes</taxon>
        <taxon>Diversisporales</taxon>
        <taxon>Diversisporaceae</taxon>
        <taxon>Diversispora</taxon>
    </lineage>
</organism>
<comment type="caution">
    <text evidence="2">The sequence shown here is derived from an EMBL/GenBank/DDBJ whole genome shotgun (WGS) entry which is preliminary data.</text>
</comment>
<dbReference type="AlphaFoldDB" id="A0A397GNU7"/>
<dbReference type="EMBL" id="PQFF01000421">
    <property type="protein sequence ID" value="RHZ51174.1"/>
    <property type="molecule type" value="Genomic_DNA"/>
</dbReference>
<sequence>MAGKAKTAIDSHHAQISQAIKRYIKLGYDINSGDDIESAIKNIAGTRVANLNPNRDNDKAKLGTITGISNYQEWTWPTDEENSGYIFARALPGIGEWKIWSTEKIEKIIKKRKIEKPNPIYSQPSELNKLWTMPINPVLVDITNITNQEIVEIPTSRDSPSETNDHRNQKIIGNNVPFWNSKPRQKLNAQQMHEEQQQRARADFPRFETNDHRNQKIIGNNVPFWNSKPRQKLNAQQMHEEQQQRARADFPRLCSSTFHLLFLRFSGLFNAFLRILDKILIKESD</sequence>
<reference evidence="2 3" key="1">
    <citation type="submission" date="2018-08" db="EMBL/GenBank/DDBJ databases">
        <title>Genome and evolution of the arbuscular mycorrhizal fungus Diversispora epigaea (formerly Glomus versiforme) and its bacterial endosymbionts.</title>
        <authorList>
            <person name="Sun X."/>
            <person name="Fei Z."/>
            <person name="Harrison M."/>
        </authorList>
    </citation>
    <scope>NUCLEOTIDE SEQUENCE [LARGE SCALE GENOMIC DNA]</scope>
    <source>
        <strain evidence="2 3">IT104</strain>
    </source>
</reference>
<feature type="region of interest" description="Disordered" evidence="1">
    <location>
        <begin position="155"/>
        <end position="175"/>
    </location>
</feature>
<keyword evidence="3" id="KW-1185">Reference proteome</keyword>
<feature type="compositionally biased region" description="Basic and acidic residues" evidence="1">
    <location>
        <begin position="159"/>
        <end position="168"/>
    </location>
</feature>
<accession>A0A397GNU7</accession>
<gene>
    <name evidence="2" type="ORF">Glove_482g8</name>
</gene>
<dbReference type="OrthoDB" id="2400269at2759"/>
<name>A0A397GNU7_9GLOM</name>
<proteinExistence type="predicted"/>
<evidence type="ECO:0000313" key="2">
    <source>
        <dbReference type="EMBL" id="RHZ51174.1"/>
    </source>
</evidence>
<dbReference type="STRING" id="1348612.A0A397GNU7"/>
<evidence type="ECO:0000313" key="3">
    <source>
        <dbReference type="Proteomes" id="UP000266861"/>
    </source>
</evidence>
<evidence type="ECO:0000256" key="1">
    <source>
        <dbReference type="SAM" id="MobiDB-lite"/>
    </source>
</evidence>
<dbReference type="Proteomes" id="UP000266861">
    <property type="component" value="Unassembled WGS sequence"/>
</dbReference>